<evidence type="ECO:0000313" key="3">
    <source>
        <dbReference type="Proteomes" id="UP000012065"/>
    </source>
</evidence>
<protein>
    <submittedName>
        <fullName evidence="2">Uncharacterized protein</fullName>
    </submittedName>
</protein>
<comment type="caution">
    <text evidence="2">The sequence shown here is derived from an EMBL/GenBank/DDBJ whole genome shotgun (WGS) entry which is preliminary data.</text>
</comment>
<proteinExistence type="predicted"/>
<feature type="compositionally biased region" description="Acidic residues" evidence="1">
    <location>
        <begin position="13"/>
        <end position="28"/>
    </location>
</feature>
<accession>M5C9Q0</accession>
<organism evidence="2 3">
    <name type="scientific">Thanatephorus cucumeris (strain AG1-IB / isolate 7/3/14)</name>
    <name type="common">Lettuce bottom rot fungus</name>
    <name type="synonym">Rhizoctonia solani</name>
    <dbReference type="NCBI Taxonomy" id="1108050"/>
    <lineage>
        <taxon>Eukaryota</taxon>
        <taxon>Fungi</taxon>
        <taxon>Dikarya</taxon>
        <taxon>Basidiomycota</taxon>
        <taxon>Agaricomycotina</taxon>
        <taxon>Agaricomycetes</taxon>
        <taxon>Cantharellales</taxon>
        <taxon>Ceratobasidiaceae</taxon>
        <taxon>Rhizoctonia</taxon>
        <taxon>Rhizoctonia solani AG-1</taxon>
    </lineage>
</organism>
<sequence length="102" mass="10982">MKASALSRRAESSDEDGGADSATGDDDAGVVREDKDGSQSEAKDEAHSDLESDSDHHVASVAGLLVPSKYKGACRQAKDLIQRHLGDVDILGWVRRFEDLRT</sequence>
<dbReference type="Proteomes" id="UP000012065">
    <property type="component" value="Unassembled WGS sequence"/>
</dbReference>
<evidence type="ECO:0000256" key="1">
    <source>
        <dbReference type="SAM" id="MobiDB-lite"/>
    </source>
</evidence>
<evidence type="ECO:0000313" key="2">
    <source>
        <dbReference type="EMBL" id="CCO35795.1"/>
    </source>
</evidence>
<dbReference type="EMBL" id="CAOJ01015102">
    <property type="protein sequence ID" value="CCO35795.1"/>
    <property type="molecule type" value="Genomic_DNA"/>
</dbReference>
<dbReference type="AlphaFoldDB" id="M5C9Q0"/>
<feature type="compositionally biased region" description="Basic and acidic residues" evidence="1">
    <location>
        <begin position="29"/>
        <end position="56"/>
    </location>
</feature>
<reference evidence="2 3" key="1">
    <citation type="journal article" date="2013" name="J. Biotechnol.">
        <title>Establishment and interpretation of the genome sequence of the phytopathogenic fungus Rhizoctonia solani AG1-IB isolate 7/3/14.</title>
        <authorList>
            <person name="Wibberg D.W."/>
            <person name="Jelonek L.J."/>
            <person name="Rupp O.R."/>
            <person name="Hennig M.H."/>
            <person name="Eikmeyer F.E."/>
            <person name="Goesmann A.G."/>
            <person name="Hartmann A.H."/>
            <person name="Borriss R.B."/>
            <person name="Grosch R.G."/>
            <person name="Puehler A.P."/>
            <person name="Schlueter A.S."/>
        </authorList>
    </citation>
    <scope>NUCLEOTIDE SEQUENCE [LARGE SCALE GENOMIC DNA]</scope>
    <source>
        <strain evidence="3">AG1-IB / isolate 7/3/14</strain>
    </source>
</reference>
<name>M5C9Q0_THACB</name>
<dbReference type="HOGENOM" id="CLU_2279388_0_0_1"/>
<gene>
    <name evidence="2" type="ORF">BN14_09915</name>
</gene>
<feature type="region of interest" description="Disordered" evidence="1">
    <location>
        <begin position="1"/>
        <end position="56"/>
    </location>
</feature>